<proteinExistence type="predicted"/>
<evidence type="ECO:0000313" key="1">
    <source>
        <dbReference type="EMBL" id="KAK4355939.1"/>
    </source>
</evidence>
<accession>A0AAE1RRH7</accession>
<dbReference type="AlphaFoldDB" id="A0AAE1RRH7"/>
<comment type="caution">
    <text evidence="1">The sequence shown here is derived from an EMBL/GenBank/DDBJ whole genome shotgun (WGS) entry which is preliminary data.</text>
</comment>
<name>A0AAE1RRH7_9SOLA</name>
<dbReference type="Proteomes" id="UP001291623">
    <property type="component" value="Unassembled WGS sequence"/>
</dbReference>
<dbReference type="EMBL" id="JAVYJV010000013">
    <property type="protein sequence ID" value="KAK4355939.1"/>
    <property type="molecule type" value="Genomic_DNA"/>
</dbReference>
<gene>
    <name evidence="1" type="ORF">RND71_024910</name>
</gene>
<evidence type="ECO:0000313" key="2">
    <source>
        <dbReference type="Proteomes" id="UP001291623"/>
    </source>
</evidence>
<protein>
    <submittedName>
        <fullName evidence="1">Uncharacterized protein</fullName>
    </submittedName>
</protein>
<keyword evidence="2" id="KW-1185">Reference proteome</keyword>
<sequence>MFVNFSSTTLPFRSSSSAIKLMDQSQEKSKRVRVKKRKYKQRRLGVLLST</sequence>
<organism evidence="1 2">
    <name type="scientific">Anisodus tanguticus</name>
    <dbReference type="NCBI Taxonomy" id="243964"/>
    <lineage>
        <taxon>Eukaryota</taxon>
        <taxon>Viridiplantae</taxon>
        <taxon>Streptophyta</taxon>
        <taxon>Embryophyta</taxon>
        <taxon>Tracheophyta</taxon>
        <taxon>Spermatophyta</taxon>
        <taxon>Magnoliopsida</taxon>
        <taxon>eudicotyledons</taxon>
        <taxon>Gunneridae</taxon>
        <taxon>Pentapetalae</taxon>
        <taxon>asterids</taxon>
        <taxon>lamiids</taxon>
        <taxon>Solanales</taxon>
        <taxon>Solanaceae</taxon>
        <taxon>Solanoideae</taxon>
        <taxon>Hyoscyameae</taxon>
        <taxon>Anisodus</taxon>
    </lineage>
</organism>
<reference evidence="1" key="1">
    <citation type="submission" date="2023-12" db="EMBL/GenBank/DDBJ databases">
        <title>Genome assembly of Anisodus tanguticus.</title>
        <authorList>
            <person name="Wang Y.-J."/>
        </authorList>
    </citation>
    <scope>NUCLEOTIDE SEQUENCE</scope>
    <source>
        <strain evidence="1">KB-2021</strain>
        <tissue evidence="1">Leaf</tissue>
    </source>
</reference>